<sequence length="300" mass="34537">MKVQWTQKWSRIGFYTLIGYTALSTTLVWTTKWGLITPPSNPAAATQSEEKVEKEDSTDQSTARAFAARFAREYFLWSEGNEDTRKDRLSTYLHPDIDVQGGLNLKNAEWDSWAREVETWKVESGGKEGQLEATVYVQLTMTKGKEQKRVDRWVTIPMLKAGDSYVVTAPPLYIPPPQVNLPEDQEDSDKEKGDSVSSDIRDDVETFLDSFWDTYTTGKPEEIDRYLFEGVEPTEGLVGILHYQEMDKLEVRQDGDDYIADCRVKFQDLSSRGEIEYNFTLYLTREGTRWYVSSMHLKEA</sequence>
<dbReference type="RefSeq" id="WP_107728685.1">
    <property type="nucleotide sequence ID" value="NZ_PZZP01000006.1"/>
</dbReference>
<feature type="compositionally biased region" description="Basic and acidic residues" evidence="1">
    <location>
        <begin position="48"/>
        <end position="57"/>
    </location>
</feature>
<evidence type="ECO:0000256" key="1">
    <source>
        <dbReference type="SAM" id="MobiDB-lite"/>
    </source>
</evidence>
<evidence type="ECO:0000313" key="3">
    <source>
        <dbReference type="EMBL" id="PTM52185.1"/>
    </source>
</evidence>
<protein>
    <submittedName>
        <fullName evidence="3">Conjugative transposon protein TcpC</fullName>
    </submittedName>
</protein>
<feature type="region of interest" description="Disordered" evidence="1">
    <location>
        <begin position="176"/>
        <end position="198"/>
    </location>
</feature>
<keyword evidence="2" id="KW-1133">Transmembrane helix</keyword>
<evidence type="ECO:0000313" key="4">
    <source>
        <dbReference type="Proteomes" id="UP000241639"/>
    </source>
</evidence>
<accession>A0A2T4YZ08</accession>
<gene>
    <name evidence="3" type="ORF">C8J48_3732</name>
</gene>
<feature type="region of interest" description="Disordered" evidence="1">
    <location>
        <begin position="39"/>
        <end position="59"/>
    </location>
</feature>
<feature type="compositionally biased region" description="Basic and acidic residues" evidence="1">
    <location>
        <begin position="189"/>
        <end position="198"/>
    </location>
</feature>
<dbReference type="Proteomes" id="UP000241639">
    <property type="component" value="Unassembled WGS sequence"/>
</dbReference>
<feature type="transmembrane region" description="Helical" evidence="2">
    <location>
        <begin position="12"/>
        <end position="30"/>
    </location>
</feature>
<dbReference type="Gene3D" id="3.10.450.540">
    <property type="match status" value="2"/>
</dbReference>
<dbReference type="OrthoDB" id="2189690at2"/>
<dbReference type="AlphaFoldDB" id="A0A2T4YZ08"/>
<proteinExistence type="predicted"/>
<dbReference type="CDD" id="cd16386">
    <property type="entry name" value="TcpC_N"/>
    <property type="match status" value="1"/>
</dbReference>
<dbReference type="InterPro" id="IPR035628">
    <property type="entry name" value="TcpC_C"/>
</dbReference>
<comment type="caution">
    <text evidence="3">The sequence shown here is derived from an EMBL/GenBank/DDBJ whole genome shotgun (WGS) entry which is preliminary data.</text>
</comment>
<keyword evidence="2" id="KW-0472">Membrane</keyword>
<dbReference type="InterPro" id="IPR024735">
    <property type="entry name" value="TcpC"/>
</dbReference>
<dbReference type="Pfam" id="PF12642">
    <property type="entry name" value="TpcC"/>
    <property type="match status" value="1"/>
</dbReference>
<reference evidence="3 4" key="1">
    <citation type="submission" date="2018-04" db="EMBL/GenBank/DDBJ databases">
        <title>Genomic Encyclopedia of Archaeal and Bacterial Type Strains, Phase II (KMG-II): from individual species to whole genera.</title>
        <authorList>
            <person name="Goeker M."/>
        </authorList>
    </citation>
    <scope>NUCLEOTIDE SEQUENCE [LARGE SCALE GENOMIC DNA]</scope>
    <source>
        <strain evidence="3 4">DSM 45169</strain>
    </source>
</reference>
<keyword evidence="4" id="KW-1185">Reference proteome</keyword>
<keyword evidence="2" id="KW-0812">Transmembrane</keyword>
<name>A0A2T4YZ08_9BACL</name>
<dbReference type="CDD" id="cd16428">
    <property type="entry name" value="TcpC_C"/>
    <property type="match status" value="1"/>
</dbReference>
<dbReference type="EMBL" id="PZZP01000006">
    <property type="protein sequence ID" value="PTM52185.1"/>
    <property type="molecule type" value="Genomic_DNA"/>
</dbReference>
<organism evidence="3 4">
    <name type="scientific">Desmospora activa DSM 45169</name>
    <dbReference type="NCBI Taxonomy" id="1121389"/>
    <lineage>
        <taxon>Bacteria</taxon>
        <taxon>Bacillati</taxon>
        <taxon>Bacillota</taxon>
        <taxon>Bacilli</taxon>
        <taxon>Bacillales</taxon>
        <taxon>Thermoactinomycetaceae</taxon>
        <taxon>Desmospora</taxon>
    </lineage>
</organism>
<evidence type="ECO:0000256" key="2">
    <source>
        <dbReference type="SAM" id="Phobius"/>
    </source>
</evidence>